<reference evidence="5" key="1">
    <citation type="journal article" date="2019" name="Int. J. Syst. Evol. Microbiol.">
        <title>The Global Catalogue of Microorganisms (GCM) 10K type strain sequencing project: providing services to taxonomists for standard genome sequencing and annotation.</title>
        <authorList>
            <consortium name="The Broad Institute Genomics Platform"/>
            <consortium name="The Broad Institute Genome Sequencing Center for Infectious Disease"/>
            <person name="Wu L."/>
            <person name="Ma J."/>
        </authorList>
    </citation>
    <scope>NUCLEOTIDE SEQUENCE [LARGE SCALE GENOMIC DNA]</scope>
    <source>
        <strain evidence="5">JCM 19134</strain>
    </source>
</reference>
<dbReference type="PANTHER" id="PTHR38687">
    <property type="entry name" value="CELL DIVISION PROTEIN DEDD-RELATED"/>
    <property type="match status" value="1"/>
</dbReference>
<dbReference type="GO" id="GO:0032153">
    <property type="term" value="C:cell division site"/>
    <property type="evidence" value="ECO:0007669"/>
    <property type="project" value="TreeGrafter"/>
</dbReference>
<dbReference type="Pfam" id="PF05036">
    <property type="entry name" value="SPOR"/>
    <property type="match status" value="1"/>
</dbReference>
<dbReference type="Proteomes" id="UP001409585">
    <property type="component" value="Unassembled WGS sequence"/>
</dbReference>
<comment type="caution">
    <text evidence="4">The sequence shown here is derived from an EMBL/GenBank/DDBJ whole genome shotgun (WGS) entry which is preliminary data.</text>
</comment>
<dbReference type="SUPFAM" id="SSF110997">
    <property type="entry name" value="Sporulation related repeat"/>
    <property type="match status" value="1"/>
</dbReference>
<keyword evidence="5" id="KW-1185">Reference proteome</keyword>
<dbReference type="AlphaFoldDB" id="A0AAV3U7V8"/>
<feature type="compositionally biased region" description="Pro residues" evidence="1">
    <location>
        <begin position="56"/>
        <end position="65"/>
    </location>
</feature>
<evidence type="ECO:0000256" key="1">
    <source>
        <dbReference type="SAM" id="MobiDB-lite"/>
    </source>
</evidence>
<keyword evidence="2" id="KW-1133">Transmembrane helix</keyword>
<sequence>MDSGGKQRVIGACVLVAVGVLFLPVLLDRSQEQVIDTQTQIPAKPDFTLYNHKAPTQPPNSTPPPNEERLFLPEPEEAAAVEEAQAKPESNPAADVPAEEITNSKPVVVEAEQNGLDANGLPKSWVVQVASFTEDERAKKLVATLLADDYRAYSRRVVRGDKALYRVYVGPSINREAALKLKSALDDKLNADTLVLKLTP</sequence>
<protein>
    <submittedName>
        <fullName evidence="4">SPOR domain-containing protein</fullName>
    </submittedName>
</protein>
<dbReference type="PROSITE" id="PS51724">
    <property type="entry name" value="SPOR"/>
    <property type="match status" value="1"/>
</dbReference>
<accession>A0AAV3U7V8</accession>
<evidence type="ECO:0000259" key="3">
    <source>
        <dbReference type="PROSITE" id="PS51724"/>
    </source>
</evidence>
<keyword evidence="2" id="KW-0472">Membrane</keyword>
<dbReference type="EMBL" id="BAABLX010000072">
    <property type="protein sequence ID" value="GAA4956117.1"/>
    <property type="molecule type" value="Genomic_DNA"/>
</dbReference>
<organism evidence="4 5">
    <name type="scientific">Halioxenophilus aromaticivorans</name>
    <dbReference type="NCBI Taxonomy" id="1306992"/>
    <lineage>
        <taxon>Bacteria</taxon>
        <taxon>Pseudomonadati</taxon>
        <taxon>Pseudomonadota</taxon>
        <taxon>Gammaproteobacteria</taxon>
        <taxon>Alteromonadales</taxon>
        <taxon>Alteromonadaceae</taxon>
        <taxon>Halioxenophilus</taxon>
    </lineage>
</organism>
<dbReference type="RefSeq" id="WP_345426668.1">
    <property type="nucleotide sequence ID" value="NZ_AP031496.1"/>
</dbReference>
<evidence type="ECO:0000313" key="4">
    <source>
        <dbReference type="EMBL" id="GAA4956117.1"/>
    </source>
</evidence>
<dbReference type="GO" id="GO:0030428">
    <property type="term" value="C:cell septum"/>
    <property type="evidence" value="ECO:0007669"/>
    <property type="project" value="TreeGrafter"/>
</dbReference>
<name>A0AAV3U7V8_9ALTE</name>
<dbReference type="InterPro" id="IPR007730">
    <property type="entry name" value="SPOR-like_dom"/>
</dbReference>
<keyword evidence="2" id="KW-0812">Transmembrane</keyword>
<dbReference type="InterPro" id="IPR052521">
    <property type="entry name" value="Cell_div_SPOR-domain"/>
</dbReference>
<dbReference type="Gene3D" id="3.30.70.1070">
    <property type="entry name" value="Sporulation related repeat"/>
    <property type="match status" value="1"/>
</dbReference>
<evidence type="ECO:0000256" key="2">
    <source>
        <dbReference type="SAM" id="Phobius"/>
    </source>
</evidence>
<proteinExistence type="predicted"/>
<feature type="transmembrane region" description="Helical" evidence="2">
    <location>
        <begin position="9"/>
        <end position="27"/>
    </location>
</feature>
<dbReference type="GO" id="GO:0032506">
    <property type="term" value="P:cytokinetic process"/>
    <property type="evidence" value="ECO:0007669"/>
    <property type="project" value="TreeGrafter"/>
</dbReference>
<feature type="region of interest" description="Disordered" evidence="1">
    <location>
        <begin position="46"/>
        <end position="75"/>
    </location>
</feature>
<feature type="domain" description="SPOR" evidence="3">
    <location>
        <begin position="119"/>
        <end position="198"/>
    </location>
</feature>
<gene>
    <name evidence="4" type="ORF">GCM10025791_40450</name>
</gene>
<dbReference type="InterPro" id="IPR036680">
    <property type="entry name" value="SPOR-like_sf"/>
</dbReference>
<dbReference type="PANTHER" id="PTHR38687:SF1">
    <property type="entry name" value="CELL DIVISION PROTEIN DEDD"/>
    <property type="match status" value="1"/>
</dbReference>
<evidence type="ECO:0000313" key="5">
    <source>
        <dbReference type="Proteomes" id="UP001409585"/>
    </source>
</evidence>
<dbReference type="GO" id="GO:0042834">
    <property type="term" value="F:peptidoglycan binding"/>
    <property type="evidence" value="ECO:0007669"/>
    <property type="project" value="InterPro"/>
</dbReference>